<organism evidence="2 3">
    <name type="scientific">Limosilactobacillus mucosae</name>
    <name type="common">Lactobacillus mucosae</name>
    <dbReference type="NCBI Taxonomy" id="97478"/>
    <lineage>
        <taxon>Bacteria</taxon>
        <taxon>Bacillati</taxon>
        <taxon>Bacillota</taxon>
        <taxon>Bacilli</taxon>
        <taxon>Lactobacillales</taxon>
        <taxon>Lactobacillaceae</taxon>
        <taxon>Limosilactobacillus</taxon>
    </lineage>
</organism>
<dbReference type="InterPro" id="IPR051548">
    <property type="entry name" value="Grx-like_ET"/>
</dbReference>
<protein>
    <recommendedName>
        <fullName evidence="1">Glutaredoxin domain-containing protein</fullName>
    </recommendedName>
</protein>
<reference evidence="2 3" key="1">
    <citation type="submission" date="2014-09" db="EMBL/GenBank/DDBJ databases">
        <title>Lactobacillus mucosae CRL573 Genome Sequencing.</title>
        <authorList>
            <person name="Bleckwedel J."/>
            <person name="Teran L.C."/>
            <person name="Bonacina J."/>
            <person name="Saavedra L."/>
            <person name="Mozzi F.B."/>
            <person name="Raya R.R."/>
        </authorList>
    </citation>
    <scope>NUCLEOTIDE SEQUENCE [LARGE SCALE GENOMIC DNA]</scope>
    <source>
        <strain evidence="2 3">CRL573</strain>
    </source>
</reference>
<dbReference type="Gene3D" id="3.40.30.10">
    <property type="entry name" value="Glutaredoxin"/>
    <property type="match status" value="1"/>
</dbReference>
<dbReference type="Pfam" id="PF00462">
    <property type="entry name" value="Glutaredoxin"/>
    <property type="match status" value="1"/>
</dbReference>
<dbReference type="AlphaFoldDB" id="A0A099YAJ3"/>
<dbReference type="InterPro" id="IPR036249">
    <property type="entry name" value="Thioredoxin-like_sf"/>
</dbReference>
<gene>
    <name evidence="2" type="ORF">LX03_08605</name>
</gene>
<dbReference type="CDD" id="cd02976">
    <property type="entry name" value="NrdH"/>
    <property type="match status" value="1"/>
</dbReference>
<evidence type="ECO:0000259" key="1">
    <source>
        <dbReference type="Pfam" id="PF00462"/>
    </source>
</evidence>
<dbReference type="InterPro" id="IPR002109">
    <property type="entry name" value="Glutaredoxin"/>
</dbReference>
<accession>A0A099YAJ3</accession>
<evidence type="ECO:0000313" key="3">
    <source>
        <dbReference type="Proteomes" id="UP000030001"/>
    </source>
</evidence>
<dbReference type="PANTHER" id="PTHR34386:SF1">
    <property type="entry name" value="GLUTAREDOXIN-LIKE PROTEIN NRDH"/>
    <property type="match status" value="1"/>
</dbReference>
<sequence length="80" mass="9482">MIKVYTKPDCPQCKMTTMFLIRHHVKFLNINVSKNPQYAQSLRDKGYRSVPIVVTECEEWSGFRPERLKAVVSRQREVLR</sequence>
<dbReference type="GO" id="GO:0009055">
    <property type="term" value="F:electron transfer activity"/>
    <property type="evidence" value="ECO:0007669"/>
    <property type="project" value="TreeGrafter"/>
</dbReference>
<dbReference type="PROSITE" id="PS51354">
    <property type="entry name" value="GLUTAREDOXIN_2"/>
    <property type="match status" value="1"/>
</dbReference>
<feature type="domain" description="Glutaredoxin" evidence="1">
    <location>
        <begin position="2"/>
        <end position="54"/>
    </location>
</feature>
<dbReference type="GO" id="GO:0045454">
    <property type="term" value="P:cell redox homeostasis"/>
    <property type="evidence" value="ECO:0007669"/>
    <property type="project" value="TreeGrafter"/>
</dbReference>
<dbReference type="SUPFAM" id="SSF52833">
    <property type="entry name" value="Thioredoxin-like"/>
    <property type="match status" value="1"/>
</dbReference>
<dbReference type="PANTHER" id="PTHR34386">
    <property type="entry name" value="GLUTAREDOXIN"/>
    <property type="match status" value="1"/>
</dbReference>
<proteinExistence type="predicted"/>
<evidence type="ECO:0000313" key="2">
    <source>
        <dbReference type="EMBL" id="KGL66422.1"/>
    </source>
</evidence>
<name>A0A099YAJ3_LIMMU</name>
<dbReference type="Proteomes" id="UP000030001">
    <property type="component" value="Unassembled WGS sequence"/>
</dbReference>
<comment type="caution">
    <text evidence="2">The sequence shown here is derived from an EMBL/GenBank/DDBJ whole genome shotgun (WGS) entry which is preliminary data.</text>
</comment>
<dbReference type="EMBL" id="JROC01000036">
    <property type="protein sequence ID" value="KGL66422.1"/>
    <property type="molecule type" value="Genomic_DNA"/>
</dbReference>